<evidence type="ECO:0000259" key="6">
    <source>
        <dbReference type="SMART" id="SM00093"/>
    </source>
</evidence>
<dbReference type="InterPro" id="IPR023795">
    <property type="entry name" value="Serpin_CS"/>
</dbReference>
<evidence type="ECO:0000256" key="4">
    <source>
        <dbReference type="RuleBase" id="RU000411"/>
    </source>
</evidence>
<dbReference type="SUPFAM" id="SSF56574">
    <property type="entry name" value="Serpins"/>
    <property type="match status" value="1"/>
</dbReference>
<dbReference type="Proteomes" id="UP000095300">
    <property type="component" value="Unassembled WGS sequence"/>
</dbReference>
<keyword evidence="5" id="KW-0732">Signal</keyword>
<dbReference type="AlphaFoldDB" id="A0A1I8PKY2"/>
<dbReference type="SMART" id="SM00093">
    <property type="entry name" value="SERPIN"/>
    <property type="match status" value="1"/>
</dbReference>
<dbReference type="VEuPathDB" id="VectorBase:SCAU009057"/>
<dbReference type="GO" id="GO:0004867">
    <property type="term" value="F:serine-type endopeptidase inhibitor activity"/>
    <property type="evidence" value="ECO:0007669"/>
    <property type="project" value="UniProtKB-KW"/>
</dbReference>
<evidence type="ECO:0000313" key="8">
    <source>
        <dbReference type="Proteomes" id="UP000095300"/>
    </source>
</evidence>
<reference evidence="7" key="1">
    <citation type="submission" date="2020-05" db="UniProtKB">
        <authorList>
            <consortium name="EnsemblMetazoa"/>
        </authorList>
    </citation>
    <scope>IDENTIFICATION</scope>
    <source>
        <strain evidence="7">USDA</strain>
    </source>
</reference>
<dbReference type="PANTHER" id="PTHR11461">
    <property type="entry name" value="SERINE PROTEASE INHIBITOR, SERPIN"/>
    <property type="match status" value="1"/>
</dbReference>
<dbReference type="Gene3D" id="2.30.39.10">
    <property type="entry name" value="Alpha-1-antitrypsin, domain 1"/>
    <property type="match status" value="1"/>
</dbReference>
<dbReference type="InterPro" id="IPR036186">
    <property type="entry name" value="Serpin_sf"/>
</dbReference>
<evidence type="ECO:0000313" key="7">
    <source>
        <dbReference type="EnsemblMetazoa" id="SCAU009057-PA"/>
    </source>
</evidence>
<dbReference type="EnsemblMetazoa" id="SCAU009057-RA">
    <property type="protein sequence ID" value="SCAU009057-PA"/>
    <property type="gene ID" value="SCAU009057"/>
</dbReference>
<gene>
    <name evidence="7" type="primary">106085257</name>
</gene>
<dbReference type="KEGG" id="scac:106085257"/>
<dbReference type="GO" id="GO:0005615">
    <property type="term" value="C:extracellular space"/>
    <property type="evidence" value="ECO:0007669"/>
    <property type="project" value="InterPro"/>
</dbReference>
<feature type="signal peptide" evidence="5">
    <location>
        <begin position="1"/>
        <end position="17"/>
    </location>
</feature>
<dbReference type="PROSITE" id="PS00284">
    <property type="entry name" value="SERPIN"/>
    <property type="match status" value="1"/>
</dbReference>
<dbReference type="PANTHER" id="PTHR11461:SF211">
    <property type="entry name" value="GH10112P-RELATED"/>
    <property type="match status" value="1"/>
</dbReference>
<proteinExistence type="inferred from homology"/>
<dbReference type="Pfam" id="PF00079">
    <property type="entry name" value="Serpin"/>
    <property type="match status" value="1"/>
</dbReference>
<feature type="chain" id="PRO_5009326933" description="Serpin domain-containing protein" evidence="5">
    <location>
        <begin position="18"/>
        <end position="454"/>
    </location>
</feature>
<dbReference type="InterPro" id="IPR023796">
    <property type="entry name" value="Serpin_dom"/>
</dbReference>
<comment type="similarity">
    <text evidence="1 4">Belongs to the serpin family.</text>
</comment>
<keyword evidence="2" id="KW-0646">Protease inhibitor</keyword>
<dbReference type="Gene3D" id="3.30.497.10">
    <property type="entry name" value="Antithrombin, subunit I, domain 2"/>
    <property type="match status" value="1"/>
</dbReference>
<keyword evidence="8" id="KW-1185">Reference proteome</keyword>
<sequence length="454" mass="51916">MWKIFILAATWTHLVCAQCNFQDCNRGQPLPMPNGQQQKSPIMDYYNTNRPNTLASETHTAQSVHPNAPPSQIYFPNDSYNVRVPSEVFDARLFGLLSGALQDRNFCISPVSMQILLTFLSTVSEGKLFDELSRLLNLANGGHTQVAQIYRMLTQVTRNNDNVSNTLILANKLFYDWRFGETQPNFNNYAHANFATEVNSMDFVNSLAAANIINHWVATKTRNLIKNVVFPNYLSPDTTALLINSLYFKSEWQTKFGTYDTDLHPFHLNNQQQVQVEMMYNEDIFRYGEFEQLGASVLELPYKLEDFSMLIILPNEIEGLAALEKRLSTITIKLIAHRLERREVQVKLPKFSIEFDVDMVQPLQHMGLYSLFNNDSRINIFKDQTQRPLVVNSIKHKTYINVNEIGTEAAAATVAKITPLSIPLQVKSFIADHPFIFVIRNSNAVYFMGHVVKF</sequence>
<evidence type="ECO:0000256" key="1">
    <source>
        <dbReference type="ARBA" id="ARBA00009500"/>
    </source>
</evidence>
<dbReference type="InterPro" id="IPR042178">
    <property type="entry name" value="Serpin_sf_1"/>
</dbReference>
<dbReference type="OrthoDB" id="671595at2759"/>
<dbReference type="InterPro" id="IPR000215">
    <property type="entry name" value="Serpin_fam"/>
</dbReference>
<evidence type="ECO:0000256" key="3">
    <source>
        <dbReference type="ARBA" id="ARBA00022900"/>
    </source>
</evidence>
<accession>A0A1I8PKY2</accession>
<evidence type="ECO:0000256" key="5">
    <source>
        <dbReference type="SAM" id="SignalP"/>
    </source>
</evidence>
<dbReference type="CDD" id="cd19954">
    <property type="entry name" value="serpin42Dd-like_insects"/>
    <property type="match status" value="1"/>
</dbReference>
<feature type="domain" description="Serpin" evidence="6">
    <location>
        <begin position="91"/>
        <end position="454"/>
    </location>
</feature>
<evidence type="ECO:0000256" key="2">
    <source>
        <dbReference type="ARBA" id="ARBA00022690"/>
    </source>
</evidence>
<dbReference type="InterPro" id="IPR042185">
    <property type="entry name" value="Serpin_sf_2"/>
</dbReference>
<name>A0A1I8PKY2_STOCA</name>
<organism evidence="7 8">
    <name type="scientific">Stomoxys calcitrans</name>
    <name type="common">Stable fly</name>
    <name type="synonym">Conops calcitrans</name>
    <dbReference type="NCBI Taxonomy" id="35570"/>
    <lineage>
        <taxon>Eukaryota</taxon>
        <taxon>Metazoa</taxon>
        <taxon>Ecdysozoa</taxon>
        <taxon>Arthropoda</taxon>
        <taxon>Hexapoda</taxon>
        <taxon>Insecta</taxon>
        <taxon>Pterygota</taxon>
        <taxon>Neoptera</taxon>
        <taxon>Endopterygota</taxon>
        <taxon>Diptera</taxon>
        <taxon>Brachycera</taxon>
        <taxon>Muscomorpha</taxon>
        <taxon>Muscoidea</taxon>
        <taxon>Muscidae</taxon>
        <taxon>Stomoxys</taxon>
    </lineage>
</organism>
<protein>
    <recommendedName>
        <fullName evidence="6">Serpin domain-containing protein</fullName>
    </recommendedName>
</protein>
<keyword evidence="3" id="KW-0722">Serine protease inhibitor</keyword>